<evidence type="ECO:0000313" key="7">
    <source>
        <dbReference type="EMBL" id="CAK7274509.1"/>
    </source>
</evidence>
<sequence length="808" mass="88969">MAEEIPLERDRLKQAIDRAFDRICLNVAKGTEDIRDQNNELQNRYNRLLDDSSEAQNRMESEIKALRGQVAALQSALDVAKAARPSGAATTLGGTNSTEAVTGTLEGAVMPAGDVGNSKSMAKLVDCLQKSLEKYRLRQKTNKTQLEAAVALVRKRKAETLSWIQYAESLELKINKLEKKKTVDQQLMMPLSRSSNPSSLTEPPALPTNIAPTDMSPSRAIIGNLDDQAVQAEVSKPVFSASLSSPVASFFFANHAADDGYPEPELPLQVFASTGRTLIQHATQPMMDSTQGEPSSSASQQELSTPRAAGTEVFADRSIVKYESSSDVPEIIWERATKKPKRDDGSSYQCRTICPQTPQLLPVVKKESSSSTQRIVGIGVYRDSQESIDLDEGQLTVQTPRKRHLSYEQEVHLSQDSEDLGENAHQEQHDPHAALLDDFRPSHGQLDQPVPRPAASVLQAPFTPLAPLSTNIRRGTKDLVKTLDSLKRGVESLAEDDQIYTSPCSVSKGTTLRPLRTGKSSRLNSLLNARPTDPGPLSSVFRQPSSAAERLHNGTENSKDQMFGRPPPSRILPQLRDREEASPSSRTPGATPGGFGAAGSPATGKSARHTTNPLTTSLLAAKAGGTAKKVPALRRRPLDQLKMDDFKINPALNDGETFAYSEVVRSRADRANLAGCTDPQCCGKAFCGMAISELDAAGPAHIKRPESLILMERYLGDKAYQLAQMGHDEIKKLWIEARVKELADKFGKHRHRYHRRASPPGFWDTDFPTTQDEKQYRVEAEKVERITVEERYREAIRPEGGRWLFRDE</sequence>
<dbReference type="InterPro" id="IPR033316">
    <property type="entry name" value="RBBP8-like"/>
</dbReference>
<evidence type="ECO:0000256" key="2">
    <source>
        <dbReference type="ARBA" id="ARBA00022763"/>
    </source>
</evidence>
<dbReference type="EMBL" id="CAWUOM010000170">
    <property type="protein sequence ID" value="CAK7274509.1"/>
    <property type="molecule type" value="Genomic_DNA"/>
</dbReference>
<keyword evidence="4" id="KW-0175">Coiled coil</keyword>
<organism evidence="7 8">
    <name type="scientific">Sporothrix epigloea</name>
    <dbReference type="NCBI Taxonomy" id="1892477"/>
    <lineage>
        <taxon>Eukaryota</taxon>
        <taxon>Fungi</taxon>
        <taxon>Dikarya</taxon>
        <taxon>Ascomycota</taxon>
        <taxon>Pezizomycotina</taxon>
        <taxon>Sordariomycetes</taxon>
        <taxon>Sordariomycetidae</taxon>
        <taxon>Ophiostomatales</taxon>
        <taxon>Ophiostomataceae</taxon>
        <taxon>Sporothrix</taxon>
    </lineage>
</organism>
<comment type="caution">
    <text evidence="7">The sequence shown here is derived from an EMBL/GenBank/DDBJ whole genome shotgun (WGS) entry which is preliminary data.</text>
</comment>
<dbReference type="Pfam" id="PF08573">
    <property type="entry name" value="SAE2"/>
    <property type="match status" value="1"/>
</dbReference>
<dbReference type="InterPro" id="IPR013882">
    <property type="entry name" value="Ctp1_C"/>
</dbReference>
<accession>A0ABP0E1R9</accession>
<gene>
    <name evidence="7" type="ORF">SEPCBS57363_006202</name>
</gene>
<feature type="region of interest" description="Disordered" evidence="5">
    <location>
        <begin position="508"/>
        <end position="610"/>
    </location>
</feature>
<comment type="subcellular location">
    <subcellularLocation>
        <location evidence="1">Nucleus</location>
    </subcellularLocation>
</comment>
<feature type="coiled-coil region" evidence="4">
    <location>
        <begin position="31"/>
        <end position="83"/>
    </location>
</feature>
<evidence type="ECO:0000256" key="1">
    <source>
        <dbReference type="ARBA" id="ARBA00004123"/>
    </source>
</evidence>
<protein>
    <recommendedName>
        <fullName evidence="6">DNA endonuclease activator Ctp1 C-terminal domain-containing protein</fullName>
    </recommendedName>
</protein>
<reference evidence="7 8" key="1">
    <citation type="submission" date="2024-01" db="EMBL/GenBank/DDBJ databases">
        <authorList>
            <person name="Allen C."/>
            <person name="Tagirdzhanova G."/>
        </authorList>
    </citation>
    <scope>NUCLEOTIDE SEQUENCE [LARGE SCALE GENOMIC DNA]</scope>
    <source>
        <strain evidence="7 8">CBS 573.63</strain>
    </source>
</reference>
<evidence type="ECO:0000256" key="3">
    <source>
        <dbReference type="ARBA" id="ARBA00023242"/>
    </source>
</evidence>
<feature type="compositionally biased region" description="Polar residues" evidence="5">
    <location>
        <begin position="286"/>
        <end position="304"/>
    </location>
</feature>
<dbReference type="PANTHER" id="PTHR15107:SF0">
    <property type="entry name" value="DNA ENDONUCLEASE ACTIVATOR CTP1 C-TERMINAL DOMAIN-CONTAINING PROTEIN"/>
    <property type="match status" value="1"/>
</dbReference>
<evidence type="ECO:0000256" key="4">
    <source>
        <dbReference type="SAM" id="Coils"/>
    </source>
</evidence>
<keyword evidence="2" id="KW-0227">DNA damage</keyword>
<evidence type="ECO:0000256" key="5">
    <source>
        <dbReference type="SAM" id="MobiDB-lite"/>
    </source>
</evidence>
<feature type="compositionally biased region" description="Basic and acidic residues" evidence="5">
    <location>
        <begin position="549"/>
        <end position="559"/>
    </location>
</feature>
<feature type="region of interest" description="Disordered" evidence="5">
    <location>
        <begin position="286"/>
        <end position="310"/>
    </location>
</feature>
<keyword evidence="3" id="KW-0539">Nucleus</keyword>
<feature type="compositionally biased region" description="Polar residues" evidence="5">
    <location>
        <begin position="518"/>
        <end position="527"/>
    </location>
</feature>
<keyword evidence="8" id="KW-1185">Reference proteome</keyword>
<name>A0ABP0E1R9_9PEZI</name>
<dbReference type="Proteomes" id="UP001642501">
    <property type="component" value="Unassembled WGS sequence"/>
</dbReference>
<evidence type="ECO:0000259" key="6">
    <source>
        <dbReference type="Pfam" id="PF08573"/>
    </source>
</evidence>
<dbReference type="PANTHER" id="PTHR15107">
    <property type="entry name" value="RETINOBLASTOMA BINDING PROTEIN 8"/>
    <property type="match status" value="1"/>
</dbReference>
<feature type="domain" description="DNA endonuclease activator Ctp1 C-terminal" evidence="6">
    <location>
        <begin position="659"/>
        <end position="771"/>
    </location>
</feature>
<evidence type="ECO:0000313" key="8">
    <source>
        <dbReference type="Proteomes" id="UP001642501"/>
    </source>
</evidence>
<proteinExistence type="predicted"/>